<dbReference type="WBParaSite" id="RSKR_0000018700.1">
    <property type="protein sequence ID" value="RSKR_0000018700.1"/>
    <property type="gene ID" value="RSKR_0000018700"/>
</dbReference>
<dbReference type="Proteomes" id="UP000095286">
    <property type="component" value="Unplaced"/>
</dbReference>
<organism evidence="1 2">
    <name type="scientific">Rhabditophanes sp. KR3021</name>
    <dbReference type="NCBI Taxonomy" id="114890"/>
    <lineage>
        <taxon>Eukaryota</taxon>
        <taxon>Metazoa</taxon>
        <taxon>Ecdysozoa</taxon>
        <taxon>Nematoda</taxon>
        <taxon>Chromadorea</taxon>
        <taxon>Rhabditida</taxon>
        <taxon>Tylenchina</taxon>
        <taxon>Panagrolaimomorpha</taxon>
        <taxon>Strongyloidoidea</taxon>
        <taxon>Alloionematidae</taxon>
        <taxon>Rhabditophanes</taxon>
    </lineage>
</organism>
<reference evidence="2" key="1">
    <citation type="submission" date="2016-11" db="UniProtKB">
        <authorList>
            <consortium name="WormBaseParasite"/>
        </authorList>
    </citation>
    <scope>IDENTIFICATION</scope>
    <source>
        <strain evidence="2">KR3021</strain>
    </source>
</reference>
<accession>A0AC35TG21</accession>
<evidence type="ECO:0000313" key="2">
    <source>
        <dbReference type="WBParaSite" id="RSKR_0000018700.1"/>
    </source>
</evidence>
<proteinExistence type="predicted"/>
<sequence>MQTRMNNTLTQPMVKKSNSKQYFMGSCFFGMFLGAHGIVYLRRKADNTKIEKSVATVDFKDFVEQYLIEGKVREIIYQPPFSAGDVWLKNSENTTGGSIANAKAKFMMRLTSKKVETIARPPDIRFKYNGDIQLLTEIVGDVNAKIKEDTKEDSNSITYQINEFPSKGEFAFIGGTTLITLATILLL</sequence>
<protein>
    <submittedName>
        <fullName evidence="2">RING-type E3 ubiquitin transferase</fullName>
    </submittedName>
</protein>
<name>A0AC35TG21_9BILA</name>
<evidence type="ECO:0000313" key="1">
    <source>
        <dbReference type="Proteomes" id="UP000095286"/>
    </source>
</evidence>